<dbReference type="Proteomes" id="UP000595140">
    <property type="component" value="Unassembled WGS sequence"/>
</dbReference>
<dbReference type="SUPFAM" id="SSF54928">
    <property type="entry name" value="RNA-binding domain, RBD"/>
    <property type="match status" value="1"/>
</dbReference>
<dbReference type="EMBL" id="OOIL02002830">
    <property type="protein sequence ID" value="VFQ85073.1"/>
    <property type="molecule type" value="Genomic_DNA"/>
</dbReference>
<feature type="active site" evidence="9">
    <location>
        <position position="975"/>
    </location>
</feature>
<dbReference type="Gene3D" id="2.40.50.1070">
    <property type="match status" value="1"/>
</dbReference>
<dbReference type="GO" id="GO:0006396">
    <property type="term" value="P:RNA processing"/>
    <property type="evidence" value="ECO:0007669"/>
    <property type="project" value="InterPro"/>
</dbReference>
<keyword evidence="6 7" id="KW-0862">Zinc</keyword>
<keyword evidence="5 7" id="KW-0863">Zinc-finger</keyword>
<feature type="compositionally biased region" description="Basic and acidic residues" evidence="10">
    <location>
        <begin position="296"/>
        <end position="320"/>
    </location>
</feature>
<feature type="binding site" evidence="8">
    <location>
        <position position="735"/>
    </location>
    <ligand>
        <name>S-adenosyl-L-methionine</name>
        <dbReference type="ChEBI" id="CHEBI:59789"/>
    </ligand>
</feature>
<evidence type="ECO:0000313" key="13">
    <source>
        <dbReference type="Proteomes" id="UP000595140"/>
    </source>
</evidence>
<dbReference type="SUPFAM" id="SSF90229">
    <property type="entry name" value="CCCH zinc finger"/>
    <property type="match status" value="1"/>
</dbReference>
<feature type="region of interest" description="Disordered" evidence="10">
    <location>
        <begin position="873"/>
        <end position="926"/>
    </location>
</feature>
<evidence type="ECO:0000256" key="5">
    <source>
        <dbReference type="ARBA" id="ARBA00022771"/>
    </source>
</evidence>
<feature type="compositionally biased region" description="Basic and acidic residues" evidence="10">
    <location>
        <begin position="893"/>
        <end position="923"/>
    </location>
</feature>
<proteinExistence type="inferred from homology"/>
<dbReference type="InterPro" id="IPR000571">
    <property type="entry name" value="Znf_CCCH"/>
</dbReference>
<accession>A0A484M8C1</accession>
<organism evidence="12 13">
    <name type="scientific">Cuscuta campestris</name>
    <dbReference type="NCBI Taxonomy" id="132261"/>
    <lineage>
        <taxon>Eukaryota</taxon>
        <taxon>Viridiplantae</taxon>
        <taxon>Streptophyta</taxon>
        <taxon>Embryophyta</taxon>
        <taxon>Tracheophyta</taxon>
        <taxon>Spermatophyta</taxon>
        <taxon>Magnoliopsida</taxon>
        <taxon>eudicotyledons</taxon>
        <taxon>Gunneridae</taxon>
        <taxon>Pentapetalae</taxon>
        <taxon>asterids</taxon>
        <taxon>lamiids</taxon>
        <taxon>Solanales</taxon>
        <taxon>Convolvulaceae</taxon>
        <taxon>Cuscuteae</taxon>
        <taxon>Cuscuta</taxon>
        <taxon>Cuscuta subgen. Grammica</taxon>
        <taxon>Cuscuta sect. Cleistogrammica</taxon>
    </lineage>
</organism>
<evidence type="ECO:0000256" key="7">
    <source>
        <dbReference type="PROSITE-ProRule" id="PRU00723"/>
    </source>
</evidence>
<evidence type="ECO:0000256" key="1">
    <source>
        <dbReference type="ARBA" id="ARBA00022603"/>
    </source>
</evidence>
<dbReference type="InterPro" id="IPR030390">
    <property type="entry name" value="MeTrfase_TrmA_AS"/>
</dbReference>
<feature type="compositionally biased region" description="Basic and acidic residues" evidence="10">
    <location>
        <begin position="241"/>
        <end position="265"/>
    </location>
</feature>
<dbReference type="GO" id="GO:0008270">
    <property type="term" value="F:zinc ion binding"/>
    <property type="evidence" value="ECO:0007669"/>
    <property type="project" value="UniProtKB-KW"/>
</dbReference>
<dbReference type="Gene3D" id="3.40.50.150">
    <property type="entry name" value="Vaccinia Virus protein VP39"/>
    <property type="match status" value="2"/>
</dbReference>
<feature type="domain" description="C3H1-type" evidence="11">
    <location>
        <begin position="276"/>
        <end position="305"/>
    </location>
</feature>
<feature type="compositionally biased region" description="Basic and acidic residues" evidence="10">
    <location>
        <begin position="34"/>
        <end position="46"/>
    </location>
</feature>
<dbReference type="PANTHER" id="PTHR45904">
    <property type="entry name" value="TRNA (URACIL-5-)-METHYLTRANSFERASE"/>
    <property type="match status" value="1"/>
</dbReference>
<dbReference type="SUPFAM" id="SSF53335">
    <property type="entry name" value="S-adenosyl-L-methionine-dependent methyltransferases"/>
    <property type="match status" value="1"/>
</dbReference>
<dbReference type="GO" id="GO:0003723">
    <property type="term" value="F:RNA binding"/>
    <property type="evidence" value="ECO:0007669"/>
    <property type="project" value="TreeGrafter"/>
</dbReference>
<dbReference type="InterPro" id="IPR029063">
    <property type="entry name" value="SAM-dependent_MTases_sf"/>
</dbReference>
<evidence type="ECO:0000313" key="12">
    <source>
        <dbReference type="EMBL" id="VFQ85073.1"/>
    </source>
</evidence>
<evidence type="ECO:0000256" key="3">
    <source>
        <dbReference type="ARBA" id="ARBA00022691"/>
    </source>
</evidence>
<dbReference type="Pfam" id="PF05958">
    <property type="entry name" value="tRNA_U5-meth_tr"/>
    <property type="match status" value="1"/>
</dbReference>
<dbReference type="SMART" id="SM00356">
    <property type="entry name" value="ZnF_C3H1"/>
    <property type="match status" value="1"/>
</dbReference>
<dbReference type="GO" id="GO:0008173">
    <property type="term" value="F:RNA methyltransferase activity"/>
    <property type="evidence" value="ECO:0007669"/>
    <property type="project" value="InterPro"/>
</dbReference>
<keyword evidence="1 8" id="KW-0489">Methyltransferase</keyword>
<dbReference type="OrthoDB" id="10250660at2759"/>
<dbReference type="Pfam" id="PF00642">
    <property type="entry name" value="zf-CCCH"/>
    <property type="match status" value="1"/>
</dbReference>
<dbReference type="Pfam" id="PF13847">
    <property type="entry name" value="Methyltransf_31"/>
    <property type="match status" value="1"/>
</dbReference>
<dbReference type="Gene3D" id="4.10.1000.10">
    <property type="entry name" value="Zinc finger, CCCH-type"/>
    <property type="match status" value="1"/>
</dbReference>
<feature type="region of interest" description="Disordered" evidence="10">
    <location>
        <begin position="291"/>
        <end position="320"/>
    </location>
</feature>
<comment type="caution">
    <text evidence="8">Lacks conserved residue(s) required for the propagation of feature annotation.</text>
</comment>
<dbReference type="InterPro" id="IPR035979">
    <property type="entry name" value="RBD_domain_sf"/>
</dbReference>
<sequence length="1053" mass="116003">MSSEKARDAFVHMVEVATTLPVPIVEDIDGSNESSKESHIKEDDYSKPGIVGEDGGAIDENDGVTIQSDSHLTKYEVPASIFKMTNANKKQVDNLISFDDTIKLFDLVDVVKTEHLVSPRATTYAMRPVSFFHHFTAKATLVKDSKNGLLLWFSILSPVLKHDFGSFSAGNRFRSILPEALFLQFAKSGEHSVFTAKTIIPFTLNCSSKIQCPPMSAAPPPAAETLMPPTISPEDSSEQLHSPEVRPEREPGTETNQPEKRKREEVEPDQPPQNPLWKTTLCSYFRRSNGSCSHGDSCRYAHGESELRPRPDNSWDPTSERVKKMARLDGEDASTTEDADKERGNEVMMTDAVAEEDGSSSDSKLAKCFVNLPMKWGSDKLKTFLREHAILFKTAKKKEGMLVGFVTFENAEQVRIAEELEGTCVGNKTLKVADVIPRSFEKQNIINSDSVVKARSVRSVVTPLADMPYPDQLDHKKSSLIQTLKKLTRNARKACPSGVSLPEWIMNSREIGGLPCKLENVVSSPCINGYRNKCEFSVGYSLKGTPCVGFQLGNFREGVTAVEEPLDCPNVSQVACRYASIFQEYLQHTSLPIWNRLNNTGFWRQLTVREGRTPGRMAEDENPELPNISEVMLMVQICSAGLDSEVVDSELQKMAKAFAHGASTEFPVLPLTSLVVQDHTGISNVAPSDAPLRSLPILKEGSDNGTAAAGETPEAKIHDYINGLRFCISPTAFFQVNTLAAEKLYSLAGEWAGLGPETLLFDICCGTGTIGLTLSHRVGMVVGIEMNASAVQDAQRNADINGIKNCRFICAKAEDVLGSVLREYLGTLQIQEDPPERSNKNDSEKDASVAELLENGIKDTEKQLLTQSVDELTEPVNKNDPGNSLSQTIVVPEEDKNVPDLESDKKVAEEMTGDSNKDSEEKLPNSSALVNTTTKVQTFKNIVAIVDPPRMGLHPTVTKVLRTNERLRRLVYISCNPESLMANAIELCTPSADSVEKGNNNNNRGWKNMSNASLARQRTKSMPKSEPFKPVKAIAVDLFPHTPHCELVMLLER</sequence>
<dbReference type="CDD" id="cd02440">
    <property type="entry name" value="AdoMet_MTases"/>
    <property type="match status" value="1"/>
</dbReference>
<dbReference type="InterPro" id="IPR010280">
    <property type="entry name" value="U5_MeTrfase_fam"/>
</dbReference>
<feature type="binding site" evidence="8">
    <location>
        <position position="947"/>
    </location>
    <ligand>
        <name>S-adenosyl-L-methionine</name>
        <dbReference type="ChEBI" id="CHEBI:59789"/>
    </ligand>
</feature>
<evidence type="ECO:0000256" key="6">
    <source>
        <dbReference type="ARBA" id="ARBA00022833"/>
    </source>
</evidence>
<evidence type="ECO:0000259" key="11">
    <source>
        <dbReference type="PROSITE" id="PS50103"/>
    </source>
</evidence>
<dbReference type="PROSITE" id="PS51687">
    <property type="entry name" value="SAM_MT_RNA_M5U"/>
    <property type="match status" value="1"/>
</dbReference>
<feature type="zinc finger region" description="C3H1-type" evidence="7">
    <location>
        <begin position="276"/>
        <end position="305"/>
    </location>
</feature>
<feature type="region of interest" description="Disordered" evidence="10">
    <location>
        <begin position="215"/>
        <end position="276"/>
    </location>
</feature>
<gene>
    <name evidence="12" type="ORF">CCAM_LOCUS26849</name>
</gene>
<reference evidence="12 13" key="1">
    <citation type="submission" date="2018-04" db="EMBL/GenBank/DDBJ databases">
        <authorList>
            <person name="Vogel A."/>
        </authorList>
    </citation>
    <scope>NUCLEOTIDE SEQUENCE [LARGE SCALE GENOMIC DNA]</scope>
</reference>
<evidence type="ECO:0000256" key="10">
    <source>
        <dbReference type="SAM" id="MobiDB-lite"/>
    </source>
</evidence>
<keyword evidence="4 7" id="KW-0479">Metal-binding</keyword>
<protein>
    <recommendedName>
        <fullName evidence="11">C3H1-type domain-containing protein</fullName>
    </recommendedName>
</protein>
<dbReference type="InterPro" id="IPR036855">
    <property type="entry name" value="Znf_CCCH_sf"/>
</dbReference>
<feature type="binding site" evidence="8">
    <location>
        <position position="785"/>
    </location>
    <ligand>
        <name>S-adenosyl-L-methionine</name>
        <dbReference type="ChEBI" id="CHEBI:59789"/>
    </ligand>
</feature>
<dbReference type="PROSITE" id="PS50103">
    <property type="entry name" value="ZF_C3H1"/>
    <property type="match status" value="1"/>
</dbReference>
<evidence type="ECO:0000256" key="4">
    <source>
        <dbReference type="ARBA" id="ARBA00022723"/>
    </source>
</evidence>
<feature type="compositionally biased region" description="Polar residues" evidence="10">
    <location>
        <begin position="880"/>
        <end position="889"/>
    </location>
</feature>
<evidence type="ECO:0000256" key="2">
    <source>
        <dbReference type="ARBA" id="ARBA00022679"/>
    </source>
</evidence>
<keyword evidence="13" id="KW-1185">Reference proteome</keyword>
<feature type="region of interest" description="Disordered" evidence="10">
    <location>
        <begin position="25"/>
        <end position="46"/>
    </location>
</feature>
<dbReference type="PROSITE" id="PS01230">
    <property type="entry name" value="TRMA_1"/>
    <property type="match status" value="1"/>
</dbReference>
<evidence type="ECO:0000256" key="9">
    <source>
        <dbReference type="PROSITE-ProRule" id="PRU10015"/>
    </source>
</evidence>
<dbReference type="PANTHER" id="PTHR45904:SF2">
    <property type="entry name" value="TRNA (URACIL-5-)-METHYLTRANSFERASE HOMOLOG A"/>
    <property type="match status" value="1"/>
</dbReference>
<dbReference type="InterPro" id="IPR045850">
    <property type="entry name" value="TRM2_met"/>
</dbReference>
<feature type="active site" description="Nucleophile" evidence="8">
    <location>
        <position position="975"/>
    </location>
</feature>
<dbReference type="AlphaFoldDB" id="A0A484M8C1"/>
<dbReference type="InterPro" id="IPR025714">
    <property type="entry name" value="Methyltranfer_dom"/>
</dbReference>
<comment type="similarity">
    <text evidence="8">Belongs to the class I-like SAM-binding methyltransferase superfamily. RNA M5U methyltransferase family.</text>
</comment>
<name>A0A484M8C1_9ASTE</name>
<keyword evidence="3 8" id="KW-0949">S-adenosyl-L-methionine</keyword>
<dbReference type="GO" id="GO:0032259">
    <property type="term" value="P:methylation"/>
    <property type="evidence" value="ECO:0007669"/>
    <property type="project" value="UniProtKB-KW"/>
</dbReference>
<keyword evidence="2 8" id="KW-0808">Transferase</keyword>
<evidence type="ECO:0000256" key="8">
    <source>
        <dbReference type="PROSITE-ProRule" id="PRU01024"/>
    </source>
</evidence>